<keyword evidence="3" id="KW-1185">Reference proteome</keyword>
<reference evidence="3" key="1">
    <citation type="submission" date="2018-07" db="EMBL/GenBank/DDBJ databases">
        <authorList>
            <person name="Liu B.-T."/>
            <person name="Du Z."/>
        </authorList>
    </citation>
    <scope>NUCLEOTIDE SEQUENCE [LARGE SCALE GENOMIC DNA]</scope>
    <source>
        <strain evidence="3">XYN52</strain>
    </source>
</reference>
<evidence type="ECO:0000313" key="3">
    <source>
        <dbReference type="Proteomes" id="UP000253759"/>
    </source>
</evidence>
<evidence type="ECO:0000256" key="1">
    <source>
        <dbReference type="SAM" id="Phobius"/>
    </source>
</evidence>
<keyword evidence="1" id="KW-1133">Transmembrane helix</keyword>
<dbReference type="PANTHER" id="PTHR38602:SF1">
    <property type="entry name" value="INNER MEMBRANE PROTEIN"/>
    <property type="match status" value="1"/>
</dbReference>
<dbReference type="PANTHER" id="PTHR38602">
    <property type="entry name" value="INNER MEMBRANE PROTEIN-RELATED"/>
    <property type="match status" value="1"/>
</dbReference>
<dbReference type="Pfam" id="PF09838">
    <property type="entry name" value="DUF2065"/>
    <property type="match status" value="1"/>
</dbReference>
<dbReference type="RefSeq" id="WP_114644502.1">
    <property type="nucleotide sequence ID" value="NZ_QQNH01000002.1"/>
</dbReference>
<dbReference type="EMBL" id="QQNH01000002">
    <property type="protein sequence ID" value="RDE10367.1"/>
    <property type="molecule type" value="Genomic_DNA"/>
</dbReference>
<organism evidence="2 3">
    <name type="scientific">Pelagibacterium lacus</name>
    <dbReference type="NCBI Taxonomy" id="2282655"/>
    <lineage>
        <taxon>Bacteria</taxon>
        <taxon>Pseudomonadati</taxon>
        <taxon>Pseudomonadota</taxon>
        <taxon>Alphaproteobacteria</taxon>
        <taxon>Hyphomicrobiales</taxon>
        <taxon>Devosiaceae</taxon>
        <taxon>Pelagibacterium</taxon>
    </lineage>
</organism>
<feature type="transmembrane region" description="Helical" evidence="1">
    <location>
        <begin position="39"/>
        <end position="59"/>
    </location>
</feature>
<accession>A0A369W8J1</accession>
<dbReference type="AlphaFoldDB" id="A0A369W8J1"/>
<name>A0A369W8J1_9HYPH</name>
<protein>
    <submittedName>
        <fullName evidence="2">DUF2065 domain-containing protein</fullName>
    </submittedName>
</protein>
<gene>
    <name evidence="2" type="ORF">DVH29_02080</name>
</gene>
<dbReference type="Proteomes" id="UP000253759">
    <property type="component" value="Unassembled WGS sequence"/>
</dbReference>
<evidence type="ECO:0000313" key="2">
    <source>
        <dbReference type="EMBL" id="RDE10367.1"/>
    </source>
</evidence>
<dbReference type="OrthoDB" id="9815199at2"/>
<proteinExistence type="predicted"/>
<dbReference type="InterPro" id="IPR019201">
    <property type="entry name" value="DUF2065"/>
</dbReference>
<keyword evidence="1" id="KW-0812">Transmembrane</keyword>
<comment type="caution">
    <text evidence="2">The sequence shown here is derived from an EMBL/GenBank/DDBJ whole genome shotgun (WGS) entry which is preliminary data.</text>
</comment>
<keyword evidence="1" id="KW-0472">Membrane</keyword>
<sequence>MSDLFAALALAIVLEGLLYAAFPEQMKRMIAQMLTVPSGQMRIVALGVAGLGLVLLAVVRGF</sequence>